<dbReference type="Proteomes" id="UP001158049">
    <property type="component" value="Unassembled WGS sequence"/>
</dbReference>
<dbReference type="EMBL" id="FXUL01000005">
    <property type="protein sequence ID" value="SMP57956.1"/>
    <property type="molecule type" value="Genomic_DNA"/>
</dbReference>
<evidence type="ECO:0008006" key="3">
    <source>
        <dbReference type="Google" id="ProtNLM"/>
    </source>
</evidence>
<keyword evidence="2" id="KW-1185">Reference proteome</keyword>
<gene>
    <name evidence="1" type="ORF">SAMN06295970_105187</name>
</gene>
<organism evidence="1 2">
    <name type="scientific">Noviherbaspirillum suwonense</name>
    <dbReference type="NCBI Taxonomy" id="1224511"/>
    <lineage>
        <taxon>Bacteria</taxon>
        <taxon>Pseudomonadati</taxon>
        <taxon>Pseudomonadota</taxon>
        <taxon>Betaproteobacteria</taxon>
        <taxon>Burkholderiales</taxon>
        <taxon>Oxalobacteraceae</taxon>
        <taxon>Noviherbaspirillum</taxon>
    </lineage>
</organism>
<comment type="caution">
    <text evidence="1">The sequence shown here is derived from an EMBL/GenBank/DDBJ whole genome shotgun (WGS) entry which is preliminary data.</text>
</comment>
<reference evidence="1 2" key="1">
    <citation type="submission" date="2017-05" db="EMBL/GenBank/DDBJ databases">
        <authorList>
            <person name="Varghese N."/>
            <person name="Submissions S."/>
        </authorList>
    </citation>
    <scope>NUCLEOTIDE SEQUENCE [LARGE SCALE GENOMIC DNA]</scope>
    <source>
        <strain evidence="1 2">DSM 26001</strain>
    </source>
</reference>
<sequence length="698" mass="79045">MTTANENVSHFIAEAREQFESRTDELRRKGIHIAFKWADTIWNIKALVTDRNPNNMAMNLNFLRIGFEKQQDHVTTDCLKPFLEEFSKGAIAHFLVEKSSSFKTLTRLLHALRRLNESVLETPLTSVAELLPIHFTMVGELLKKSGLSQRTSYGICRDLITVVKLLNSFHLTSGRISFKNPISWKIEKAADRRPTELEMDALHHCINNPVDDNERILMEICRLHLAHGGRIGETLTTPAACYFKDGTSAIIATPRETNKSKCNYGLRYFREKTAKGLFTKPLDGGAADIAQFAIDELERLSSAARTRAKLLASMPGRFPLPKENGHGYYDQEDHINRLQITAFLAFNPEMARIWIHKQGIKAVTRVGNTYYYRVGDVEKACLKEVNLMILKYDNGSPALWLHEALCIIFENQFLVGEKKARQIRTLFPQIVSYGRIYTNLVSNGQESAPSMFERRGLSGLDGSPIRINTHAPRHVRNTFLDEARVPQVQQALAMGRTITQNEAYQGGSDISIIQASNLTRLQKLDAEKRTETVKAAVRENLITGSISNAYHSLREMSVVKAEEFLDDQVGQVLVTRYGACTNEWSGQSCPKHNKCFKRCSHLHLTGSESERVELEKELSIQRLHRAKVKELADEGEFRADTALRNLDEEIASIEEVLSKWLQVAHRRAEMESGIGSLKTVPIRVQAFDNGKSHYKQLI</sequence>
<name>A0ABY1Q3Y5_9BURK</name>
<evidence type="ECO:0000313" key="2">
    <source>
        <dbReference type="Proteomes" id="UP001158049"/>
    </source>
</evidence>
<protein>
    <recommendedName>
        <fullName evidence="3">Integrase</fullName>
    </recommendedName>
</protein>
<proteinExistence type="predicted"/>
<dbReference type="RefSeq" id="WP_283442046.1">
    <property type="nucleotide sequence ID" value="NZ_FXUL01000005.1"/>
</dbReference>
<evidence type="ECO:0000313" key="1">
    <source>
        <dbReference type="EMBL" id="SMP57956.1"/>
    </source>
</evidence>
<accession>A0ABY1Q3Y5</accession>